<dbReference type="eggNOG" id="ENOG502QQE7">
    <property type="taxonomic scope" value="Eukaryota"/>
</dbReference>
<dbReference type="InParanoid" id="B4JE18"/>
<dbReference type="EMBL" id="CH916368">
    <property type="protein sequence ID" value="EDW03538.1"/>
    <property type="molecule type" value="Genomic_DNA"/>
</dbReference>
<dbReference type="KEGG" id="dgr:6562754"/>
<dbReference type="HOGENOM" id="CLU_597537_0_0_1"/>
<dbReference type="AlphaFoldDB" id="B4JE18"/>
<proteinExistence type="predicted"/>
<dbReference type="Pfam" id="PF16008">
    <property type="entry name" value="DUF4778"/>
    <property type="match status" value="1"/>
</dbReference>
<evidence type="ECO:0000313" key="2">
    <source>
        <dbReference type="Proteomes" id="UP000001070"/>
    </source>
</evidence>
<accession>B4JE18</accession>
<evidence type="ECO:0000313" key="1">
    <source>
        <dbReference type="EMBL" id="EDW03538.1"/>
    </source>
</evidence>
<dbReference type="PhylomeDB" id="B4JE18"/>
<dbReference type="OrthoDB" id="7864211at2759"/>
<organism evidence="2">
    <name type="scientific">Drosophila grimshawi</name>
    <name type="common">Hawaiian fruit fly</name>
    <name type="synonym">Idiomyia grimshawi</name>
    <dbReference type="NCBI Taxonomy" id="7222"/>
    <lineage>
        <taxon>Eukaryota</taxon>
        <taxon>Metazoa</taxon>
        <taxon>Ecdysozoa</taxon>
        <taxon>Arthropoda</taxon>
        <taxon>Hexapoda</taxon>
        <taxon>Insecta</taxon>
        <taxon>Pterygota</taxon>
        <taxon>Neoptera</taxon>
        <taxon>Endopterygota</taxon>
        <taxon>Diptera</taxon>
        <taxon>Brachycera</taxon>
        <taxon>Muscomorpha</taxon>
        <taxon>Ephydroidea</taxon>
        <taxon>Drosophilidae</taxon>
        <taxon>Drosophila</taxon>
        <taxon>Hawaiian Drosophila</taxon>
    </lineage>
</organism>
<protein>
    <submittedName>
        <fullName evidence="1">GH11290</fullName>
    </submittedName>
</protein>
<dbReference type="STRING" id="7222.B4JE18"/>
<name>B4JE18_DROGR</name>
<gene>
    <name evidence="1" type="primary">Dgri\GH11290</name>
    <name evidence="1" type="ORF">Dgri_GH11290</name>
</gene>
<dbReference type="OMA" id="PWTWLRR"/>
<dbReference type="InterPro" id="IPR031958">
    <property type="entry name" value="DUF4778"/>
</dbReference>
<reference evidence="1 2" key="1">
    <citation type="journal article" date="2007" name="Nature">
        <title>Evolution of genes and genomes on the Drosophila phylogeny.</title>
        <authorList>
            <consortium name="Drosophila 12 Genomes Consortium"/>
            <person name="Clark A.G."/>
            <person name="Eisen M.B."/>
            <person name="Smith D.R."/>
            <person name="Bergman C.M."/>
            <person name="Oliver B."/>
            <person name="Markow T.A."/>
            <person name="Kaufman T.C."/>
            <person name="Kellis M."/>
            <person name="Gelbart W."/>
            <person name="Iyer V.N."/>
            <person name="Pollard D.A."/>
            <person name="Sackton T.B."/>
            <person name="Larracuente A.M."/>
            <person name="Singh N.D."/>
            <person name="Abad J.P."/>
            <person name="Abt D.N."/>
            <person name="Adryan B."/>
            <person name="Aguade M."/>
            <person name="Akashi H."/>
            <person name="Anderson W.W."/>
            <person name="Aquadro C.F."/>
            <person name="Ardell D.H."/>
            <person name="Arguello R."/>
            <person name="Artieri C.G."/>
            <person name="Barbash D.A."/>
            <person name="Barker D."/>
            <person name="Barsanti P."/>
            <person name="Batterham P."/>
            <person name="Batzoglou S."/>
            <person name="Begun D."/>
            <person name="Bhutkar A."/>
            <person name="Blanco E."/>
            <person name="Bosak S.A."/>
            <person name="Bradley R.K."/>
            <person name="Brand A.D."/>
            <person name="Brent M.R."/>
            <person name="Brooks A.N."/>
            <person name="Brown R.H."/>
            <person name="Butlin R.K."/>
            <person name="Caggese C."/>
            <person name="Calvi B.R."/>
            <person name="Bernardo de Carvalho A."/>
            <person name="Caspi A."/>
            <person name="Castrezana S."/>
            <person name="Celniker S.E."/>
            <person name="Chang J.L."/>
            <person name="Chapple C."/>
            <person name="Chatterji S."/>
            <person name="Chinwalla A."/>
            <person name="Civetta A."/>
            <person name="Clifton S.W."/>
            <person name="Comeron J.M."/>
            <person name="Costello J.C."/>
            <person name="Coyne J.A."/>
            <person name="Daub J."/>
            <person name="David R.G."/>
            <person name="Delcher A.L."/>
            <person name="Delehaunty K."/>
            <person name="Do C.B."/>
            <person name="Ebling H."/>
            <person name="Edwards K."/>
            <person name="Eickbush T."/>
            <person name="Evans J.D."/>
            <person name="Filipski A."/>
            <person name="Findeiss S."/>
            <person name="Freyhult E."/>
            <person name="Fulton L."/>
            <person name="Fulton R."/>
            <person name="Garcia A.C."/>
            <person name="Gardiner A."/>
            <person name="Garfield D.A."/>
            <person name="Garvin B.E."/>
            <person name="Gibson G."/>
            <person name="Gilbert D."/>
            <person name="Gnerre S."/>
            <person name="Godfrey J."/>
            <person name="Good R."/>
            <person name="Gotea V."/>
            <person name="Gravely B."/>
            <person name="Greenberg A.J."/>
            <person name="Griffiths-Jones S."/>
            <person name="Gross S."/>
            <person name="Guigo R."/>
            <person name="Gustafson E.A."/>
            <person name="Haerty W."/>
            <person name="Hahn M.W."/>
            <person name="Halligan D.L."/>
            <person name="Halpern A.L."/>
            <person name="Halter G.M."/>
            <person name="Han M.V."/>
            <person name="Heger A."/>
            <person name="Hillier L."/>
            <person name="Hinrichs A.S."/>
            <person name="Holmes I."/>
            <person name="Hoskins R.A."/>
            <person name="Hubisz M.J."/>
            <person name="Hultmark D."/>
            <person name="Huntley M.A."/>
            <person name="Jaffe D.B."/>
            <person name="Jagadeeshan S."/>
            <person name="Jeck W.R."/>
            <person name="Johnson J."/>
            <person name="Jones C.D."/>
            <person name="Jordan W.C."/>
            <person name="Karpen G.H."/>
            <person name="Kataoka E."/>
            <person name="Keightley P.D."/>
            <person name="Kheradpour P."/>
            <person name="Kirkness E.F."/>
            <person name="Koerich L.B."/>
            <person name="Kristiansen K."/>
            <person name="Kudrna D."/>
            <person name="Kulathinal R.J."/>
            <person name="Kumar S."/>
            <person name="Kwok R."/>
            <person name="Lander E."/>
            <person name="Langley C.H."/>
            <person name="Lapoint R."/>
            <person name="Lazzaro B.P."/>
            <person name="Lee S.J."/>
            <person name="Levesque L."/>
            <person name="Li R."/>
            <person name="Lin C.F."/>
            <person name="Lin M.F."/>
            <person name="Lindblad-Toh K."/>
            <person name="Llopart A."/>
            <person name="Long M."/>
            <person name="Low L."/>
            <person name="Lozovsky E."/>
            <person name="Lu J."/>
            <person name="Luo M."/>
            <person name="Machado C.A."/>
            <person name="Makalowski W."/>
            <person name="Marzo M."/>
            <person name="Matsuda M."/>
            <person name="Matzkin L."/>
            <person name="McAllister B."/>
            <person name="McBride C.S."/>
            <person name="McKernan B."/>
            <person name="McKernan K."/>
            <person name="Mendez-Lago M."/>
            <person name="Minx P."/>
            <person name="Mollenhauer M.U."/>
            <person name="Montooth K."/>
            <person name="Mount S.M."/>
            <person name="Mu X."/>
            <person name="Myers E."/>
            <person name="Negre B."/>
            <person name="Newfeld S."/>
            <person name="Nielsen R."/>
            <person name="Noor M.A."/>
            <person name="O'Grady P."/>
            <person name="Pachter L."/>
            <person name="Papaceit M."/>
            <person name="Parisi M.J."/>
            <person name="Parisi M."/>
            <person name="Parts L."/>
            <person name="Pedersen J.S."/>
            <person name="Pesole G."/>
            <person name="Phillippy A.M."/>
            <person name="Ponting C.P."/>
            <person name="Pop M."/>
            <person name="Porcelli D."/>
            <person name="Powell J.R."/>
            <person name="Prohaska S."/>
            <person name="Pruitt K."/>
            <person name="Puig M."/>
            <person name="Quesneville H."/>
            <person name="Ram K.R."/>
            <person name="Rand D."/>
            <person name="Rasmussen M.D."/>
            <person name="Reed L.K."/>
            <person name="Reenan R."/>
            <person name="Reily A."/>
            <person name="Remington K.A."/>
            <person name="Rieger T.T."/>
            <person name="Ritchie M.G."/>
            <person name="Robin C."/>
            <person name="Rogers Y.H."/>
            <person name="Rohde C."/>
            <person name="Rozas J."/>
            <person name="Rubenfield M.J."/>
            <person name="Ruiz A."/>
            <person name="Russo S."/>
            <person name="Salzberg S.L."/>
            <person name="Sanchez-Gracia A."/>
            <person name="Saranga D.J."/>
            <person name="Sato H."/>
            <person name="Schaeffer S.W."/>
            <person name="Schatz M.C."/>
            <person name="Schlenke T."/>
            <person name="Schwartz R."/>
            <person name="Segarra C."/>
            <person name="Singh R.S."/>
            <person name="Sirot L."/>
            <person name="Sirota M."/>
            <person name="Sisneros N.B."/>
            <person name="Smith C.D."/>
            <person name="Smith T.F."/>
            <person name="Spieth J."/>
            <person name="Stage D.E."/>
            <person name="Stark A."/>
            <person name="Stephan W."/>
            <person name="Strausberg R.L."/>
            <person name="Strempel S."/>
            <person name="Sturgill D."/>
            <person name="Sutton G."/>
            <person name="Sutton G.G."/>
            <person name="Tao W."/>
            <person name="Teichmann S."/>
            <person name="Tobari Y.N."/>
            <person name="Tomimura Y."/>
            <person name="Tsolas J.M."/>
            <person name="Valente V.L."/>
            <person name="Venter E."/>
            <person name="Venter J.C."/>
            <person name="Vicario S."/>
            <person name="Vieira F.G."/>
            <person name="Vilella A.J."/>
            <person name="Villasante A."/>
            <person name="Walenz B."/>
            <person name="Wang J."/>
            <person name="Wasserman M."/>
            <person name="Watts T."/>
            <person name="Wilson D."/>
            <person name="Wilson R.K."/>
            <person name="Wing R.A."/>
            <person name="Wolfner M.F."/>
            <person name="Wong A."/>
            <person name="Wong G.K."/>
            <person name="Wu C.I."/>
            <person name="Wu G."/>
            <person name="Yamamoto D."/>
            <person name="Yang H.P."/>
            <person name="Yang S.P."/>
            <person name="Yorke J.A."/>
            <person name="Yoshida K."/>
            <person name="Zdobnov E."/>
            <person name="Zhang P."/>
            <person name="Zhang Y."/>
            <person name="Zimin A.V."/>
            <person name="Baldwin J."/>
            <person name="Abdouelleil A."/>
            <person name="Abdulkadir J."/>
            <person name="Abebe A."/>
            <person name="Abera B."/>
            <person name="Abreu J."/>
            <person name="Acer S.C."/>
            <person name="Aftuck L."/>
            <person name="Alexander A."/>
            <person name="An P."/>
            <person name="Anderson E."/>
            <person name="Anderson S."/>
            <person name="Arachi H."/>
            <person name="Azer M."/>
            <person name="Bachantsang P."/>
            <person name="Barry A."/>
            <person name="Bayul T."/>
            <person name="Berlin A."/>
            <person name="Bessette D."/>
            <person name="Bloom T."/>
            <person name="Blye J."/>
            <person name="Boguslavskiy L."/>
            <person name="Bonnet C."/>
            <person name="Boukhgalter B."/>
            <person name="Bourzgui I."/>
            <person name="Brown A."/>
            <person name="Cahill P."/>
            <person name="Channer S."/>
            <person name="Cheshatsang Y."/>
            <person name="Chuda L."/>
            <person name="Citroen M."/>
            <person name="Collymore A."/>
            <person name="Cooke P."/>
            <person name="Costello M."/>
            <person name="D'Aco K."/>
            <person name="Daza R."/>
            <person name="De Haan G."/>
            <person name="DeGray S."/>
            <person name="DeMaso C."/>
            <person name="Dhargay N."/>
            <person name="Dooley K."/>
            <person name="Dooley E."/>
            <person name="Doricent M."/>
            <person name="Dorje P."/>
            <person name="Dorjee K."/>
            <person name="Dupes A."/>
            <person name="Elong R."/>
            <person name="Falk J."/>
            <person name="Farina A."/>
            <person name="Faro S."/>
            <person name="Ferguson D."/>
            <person name="Fisher S."/>
            <person name="Foley C.D."/>
            <person name="Franke A."/>
            <person name="Friedrich D."/>
            <person name="Gadbois L."/>
            <person name="Gearin G."/>
            <person name="Gearin C.R."/>
            <person name="Giannoukos G."/>
            <person name="Goode T."/>
            <person name="Graham J."/>
            <person name="Grandbois E."/>
            <person name="Grewal S."/>
            <person name="Gyaltsen K."/>
            <person name="Hafez N."/>
            <person name="Hagos B."/>
            <person name="Hall J."/>
            <person name="Henson C."/>
            <person name="Hollinger A."/>
            <person name="Honan T."/>
            <person name="Huard M.D."/>
            <person name="Hughes L."/>
            <person name="Hurhula B."/>
            <person name="Husby M.E."/>
            <person name="Kamat A."/>
            <person name="Kanga B."/>
            <person name="Kashin S."/>
            <person name="Khazanovich D."/>
            <person name="Kisner P."/>
            <person name="Lance K."/>
            <person name="Lara M."/>
            <person name="Lee W."/>
            <person name="Lennon N."/>
            <person name="Letendre F."/>
            <person name="LeVine R."/>
            <person name="Lipovsky A."/>
            <person name="Liu X."/>
            <person name="Liu J."/>
            <person name="Liu S."/>
            <person name="Lokyitsang T."/>
            <person name="Lokyitsang Y."/>
            <person name="Lubonja R."/>
            <person name="Lui A."/>
            <person name="MacDonald P."/>
            <person name="Magnisalis V."/>
            <person name="Maru K."/>
            <person name="Matthews C."/>
            <person name="McCusker W."/>
            <person name="McDonough S."/>
            <person name="Mehta T."/>
            <person name="Meldrim J."/>
            <person name="Meneus L."/>
            <person name="Mihai O."/>
            <person name="Mihalev A."/>
            <person name="Mihova T."/>
            <person name="Mittelman R."/>
            <person name="Mlenga V."/>
            <person name="Montmayeur A."/>
            <person name="Mulrain L."/>
            <person name="Navidi A."/>
            <person name="Naylor J."/>
            <person name="Negash T."/>
            <person name="Nguyen T."/>
            <person name="Nguyen N."/>
            <person name="Nicol R."/>
            <person name="Norbu C."/>
            <person name="Norbu N."/>
            <person name="Novod N."/>
            <person name="O'Neill B."/>
            <person name="Osman S."/>
            <person name="Markiewicz E."/>
            <person name="Oyono O.L."/>
            <person name="Patti C."/>
            <person name="Phunkhang P."/>
            <person name="Pierre F."/>
            <person name="Priest M."/>
            <person name="Raghuraman S."/>
            <person name="Rege F."/>
            <person name="Reyes R."/>
            <person name="Rise C."/>
            <person name="Rogov P."/>
            <person name="Ross K."/>
            <person name="Ryan E."/>
            <person name="Settipalli S."/>
            <person name="Shea T."/>
            <person name="Sherpa N."/>
            <person name="Shi L."/>
            <person name="Shih D."/>
            <person name="Sparrow T."/>
            <person name="Spaulding J."/>
            <person name="Stalker J."/>
            <person name="Stange-Thomann N."/>
            <person name="Stavropoulos S."/>
            <person name="Stone C."/>
            <person name="Strader C."/>
            <person name="Tesfaye S."/>
            <person name="Thomson T."/>
            <person name="Thoulutsang Y."/>
            <person name="Thoulutsang D."/>
            <person name="Topham K."/>
            <person name="Topping I."/>
            <person name="Tsamla T."/>
            <person name="Vassiliev H."/>
            <person name="Vo A."/>
            <person name="Wangchuk T."/>
            <person name="Wangdi T."/>
            <person name="Weiand M."/>
            <person name="Wilkinson J."/>
            <person name="Wilson A."/>
            <person name="Yadav S."/>
            <person name="Young G."/>
            <person name="Yu Q."/>
            <person name="Zembek L."/>
            <person name="Zhong D."/>
            <person name="Zimmer A."/>
            <person name="Zwirko Z."/>
            <person name="Jaffe D.B."/>
            <person name="Alvarez P."/>
            <person name="Brockman W."/>
            <person name="Butler J."/>
            <person name="Chin C."/>
            <person name="Gnerre S."/>
            <person name="Grabherr M."/>
            <person name="Kleber M."/>
            <person name="Mauceli E."/>
            <person name="MacCallum I."/>
        </authorList>
    </citation>
    <scope>NUCLEOTIDE SEQUENCE [LARGE SCALE GENOMIC DNA]</scope>
    <source>
        <strain evidence="2">Tucson 15287-2541.00</strain>
    </source>
</reference>
<dbReference type="Proteomes" id="UP000001070">
    <property type="component" value="Unassembled WGS sequence"/>
</dbReference>
<sequence>MNWKLNSAISAKLGRCIQQLGSRCGRICPTRQKNGANRCLNNATRKIDWQRRYGLDTANKFRCECTESSLKLRWHRTNRNIIMALARVLDIQADIVSDFLYTLSLQNFGQVLRPQGRQQLSSRCRVPLSDLDICDTYCSIFDGSGNLRNPYHPESLLQLLTILQSVLKAGKELKESANAAHGKLFGQESTQSKGERLAHRAGIGEDSLARQNGRRRRYRLYANYLHDGFDTLFDVKKNFAAPFAPNSEDLGYSRNPFIANKRSNALAQDLGAADANLWLSKYPKELSHVDKFNNRFYGNYAAYSKSLGDVGQGRRSGIHLRHLIRNVNAKVGIGHDPSDLANAMGKLDLNEVQVNEANAKAMPDAYRGMSPGVRSHMLPPGKKWKMNSHLYHGARTISHQYHETATGRRVSPGMKNHLDLSANKSHLYYGAQVPILAHEPFNRSKPWTWIRRHPRPLRMTQSGDVVSHTPIHRYRRASVEQQLDAARKRISVRTIYSDRDGSAVSSNKPNLITNSHQPVQSKYKIDEAHTRFRWPN</sequence>
<keyword evidence="2" id="KW-1185">Reference proteome</keyword>